<dbReference type="Pfam" id="PF18582">
    <property type="entry name" value="HZS_alpha"/>
    <property type="match status" value="1"/>
</dbReference>
<sequence length="735" mass="79603">MTPHRFACLLAAALAGCSGQSDPPAQVSVPAPAPATTAAATAAQTVAEAPVSYPILFVTQVPVHTDMAGRLSAFANHLTGVQRVPRGGDLWLRYPDGRLRNLTREAGFGHAGLQDGRSIAVREPAVDWSGGKAVFSMLVGASGGTWQIYEVTGLGPKDKARIVRVPTQPAGYNNVSPLYASDGRILFTSDRPRGGEAHLYPQLDEYEATPTTTGIWSLDPASGQLRLLTHTPSGAFSPIVDSYGRIVFTRWDHQQQDQLAQRDRDAQHNGVALPFKSFNYAGEAASDPATTSRDEPFPESRAGSTGPYGDVSAFATNFFTAWTINQDGTGEETLNHVGQHELSFGYLTPSFKNDPALTSRTLDTLHANQLSIRREGGLFHLREDPRQPGTYFGTAARESGSFTTAQIVRLTGAPQLNGEQMTLTSVTEPSPSDLYQGGRFRNPLPLSDGALIASHTRSIGPVDQGGTLDGLRLVRLERDAATGRYRAGAPLTSGLRKSVRWPSPSGMQAYSGDLWELEAVEVRPRRAPDRHEGPLEAPERAVLAEEGVDEAALRAWLTRRELALVVTRDQTTRDRADRQQPYNLRVPGGVQTLANGASGGRVYDIAHFQLFEAEQLRAYPDRPGRRVLAEPLRDIAKVPNPPNPAGPPGSVRIAADGSTAAFVPARRALTWQTTDPRGTAIVRERNWITFQPGEMRTCASCHGVNSVTQAGLPPPVNKPEALRQLLRYWKNNLNP</sequence>
<evidence type="ECO:0000313" key="4">
    <source>
        <dbReference type="EMBL" id="TFW29401.1"/>
    </source>
</evidence>
<evidence type="ECO:0000259" key="3">
    <source>
        <dbReference type="Pfam" id="PF18582"/>
    </source>
</evidence>
<dbReference type="InterPro" id="IPR011659">
    <property type="entry name" value="WD40"/>
</dbReference>
<dbReference type="InterPro" id="IPR040698">
    <property type="entry name" value="HZS_alpha_mid"/>
</dbReference>
<dbReference type="AlphaFoldDB" id="A0A4Y9SS09"/>
<name>A0A4Y9SS09_9BURK</name>
<dbReference type="RefSeq" id="WP_135205466.1">
    <property type="nucleotide sequence ID" value="NZ_SPVF01000018.1"/>
</dbReference>
<proteinExistence type="predicted"/>
<keyword evidence="5" id="KW-1185">Reference proteome</keyword>
<keyword evidence="1" id="KW-0732">Signal</keyword>
<dbReference type="PROSITE" id="PS00306">
    <property type="entry name" value="CASEIN_ALPHA_BETA"/>
    <property type="match status" value="1"/>
</dbReference>
<accession>A0A4Y9SS09</accession>
<comment type="caution">
    <text evidence="4">The sequence shown here is derived from an EMBL/GenBank/DDBJ whole genome shotgun (WGS) entry which is preliminary data.</text>
</comment>
<dbReference type="Pfam" id="PF07676">
    <property type="entry name" value="PD40"/>
    <property type="match status" value="1"/>
</dbReference>
<dbReference type="InterPro" id="IPR031305">
    <property type="entry name" value="Casein_CS"/>
</dbReference>
<dbReference type="Gene3D" id="2.120.10.30">
    <property type="entry name" value="TolB, C-terminal domain"/>
    <property type="match status" value="1"/>
</dbReference>
<evidence type="ECO:0000256" key="1">
    <source>
        <dbReference type="ARBA" id="ARBA00022729"/>
    </source>
</evidence>
<dbReference type="PROSITE" id="PS51257">
    <property type="entry name" value="PROKAR_LIPOPROTEIN"/>
    <property type="match status" value="1"/>
</dbReference>
<organism evidence="4 5">
    <name type="scientific">Zemynaea arenosa</name>
    <dbReference type="NCBI Taxonomy" id="2561931"/>
    <lineage>
        <taxon>Bacteria</taxon>
        <taxon>Pseudomonadati</taxon>
        <taxon>Pseudomonadota</taxon>
        <taxon>Betaproteobacteria</taxon>
        <taxon>Burkholderiales</taxon>
        <taxon>Oxalobacteraceae</taxon>
        <taxon>Telluria group</taxon>
        <taxon>Zemynaea</taxon>
    </lineage>
</organism>
<reference evidence="4 5" key="1">
    <citation type="submission" date="2019-03" db="EMBL/GenBank/DDBJ databases">
        <title>Draft Genome Sequence of Massilia arenosa sp. nov., a Novel Massilia Species Isolated from a Sandy-loam Maize Soil.</title>
        <authorList>
            <person name="Raths R."/>
            <person name="Peta V."/>
            <person name="Bucking H."/>
        </authorList>
    </citation>
    <scope>NUCLEOTIDE SEQUENCE [LARGE SCALE GENOMIC DNA]</scope>
    <source>
        <strain evidence="4 5">MC02</strain>
    </source>
</reference>
<feature type="domain" description="Hydrazine synthase alpha subunit middle" evidence="3">
    <location>
        <begin position="649"/>
        <end position="702"/>
    </location>
</feature>
<dbReference type="OrthoDB" id="221261at2"/>
<evidence type="ECO:0000313" key="5">
    <source>
        <dbReference type="Proteomes" id="UP000298438"/>
    </source>
</evidence>
<feature type="region of interest" description="Disordered" evidence="2">
    <location>
        <begin position="284"/>
        <end position="306"/>
    </location>
</feature>
<dbReference type="InterPro" id="IPR011042">
    <property type="entry name" value="6-blade_b-propeller_TolB-like"/>
</dbReference>
<dbReference type="EMBL" id="SPVF01000018">
    <property type="protein sequence ID" value="TFW29401.1"/>
    <property type="molecule type" value="Genomic_DNA"/>
</dbReference>
<dbReference type="SUPFAM" id="SSF82171">
    <property type="entry name" value="DPP6 N-terminal domain-like"/>
    <property type="match status" value="1"/>
</dbReference>
<evidence type="ECO:0000256" key="2">
    <source>
        <dbReference type="SAM" id="MobiDB-lite"/>
    </source>
</evidence>
<gene>
    <name evidence="4" type="ORF">E4L96_01450</name>
</gene>
<dbReference type="Proteomes" id="UP000298438">
    <property type="component" value="Unassembled WGS sequence"/>
</dbReference>
<protein>
    <recommendedName>
        <fullName evidence="3">Hydrazine synthase alpha subunit middle domain-containing protein</fullName>
    </recommendedName>
</protein>